<keyword evidence="1" id="KW-1133">Transmembrane helix</keyword>
<keyword evidence="1" id="KW-0812">Transmembrane</keyword>
<dbReference type="AlphaFoldDB" id="A0A392PTW1"/>
<keyword evidence="1" id="KW-0472">Membrane</keyword>
<dbReference type="EMBL" id="LXQA010096874">
    <property type="protein sequence ID" value="MCI15531.1"/>
    <property type="molecule type" value="Genomic_DNA"/>
</dbReference>
<evidence type="ECO:0000256" key="1">
    <source>
        <dbReference type="SAM" id="Phobius"/>
    </source>
</evidence>
<organism evidence="2 3">
    <name type="scientific">Trifolium medium</name>
    <dbReference type="NCBI Taxonomy" id="97028"/>
    <lineage>
        <taxon>Eukaryota</taxon>
        <taxon>Viridiplantae</taxon>
        <taxon>Streptophyta</taxon>
        <taxon>Embryophyta</taxon>
        <taxon>Tracheophyta</taxon>
        <taxon>Spermatophyta</taxon>
        <taxon>Magnoliopsida</taxon>
        <taxon>eudicotyledons</taxon>
        <taxon>Gunneridae</taxon>
        <taxon>Pentapetalae</taxon>
        <taxon>rosids</taxon>
        <taxon>fabids</taxon>
        <taxon>Fabales</taxon>
        <taxon>Fabaceae</taxon>
        <taxon>Papilionoideae</taxon>
        <taxon>50 kb inversion clade</taxon>
        <taxon>NPAAA clade</taxon>
        <taxon>Hologalegina</taxon>
        <taxon>IRL clade</taxon>
        <taxon>Trifolieae</taxon>
        <taxon>Trifolium</taxon>
    </lineage>
</organism>
<evidence type="ECO:0000313" key="2">
    <source>
        <dbReference type="EMBL" id="MCI15531.1"/>
    </source>
</evidence>
<feature type="transmembrane region" description="Helical" evidence="1">
    <location>
        <begin position="46"/>
        <end position="65"/>
    </location>
</feature>
<dbReference type="Proteomes" id="UP000265520">
    <property type="component" value="Unassembled WGS sequence"/>
</dbReference>
<sequence>MFAASTAAAKSLPPSFLLVIVDGGCEDCDEGGGGAHCRGSDAVCCYFLYQFFSAVLYGFYFALFLTSQNLLPF</sequence>
<proteinExistence type="predicted"/>
<keyword evidence="3" id="KW-1185">Reference proteome</keyword>
<reference evidence="2 3" key="1">
    <citation type="journal article" date="2018" name="Front. Plant Sci.">
        <title>Red Clover (Trifolium pratense) and Zigzag Clover (T. medium) - A Picture of Genomic Similarities and Differences.</title>
        <authorList>
            <person name="Dluhosova J."/>
            <person name="Istvanek J."/>
            <person name="Nedelnik J."/>
            <person name="Repkova J."/>
        </authorList>
    </citation>
    <scope>NUCLEOTIDE SEQUENCE [LARGE SCALE GENOMIC DNA]</scope>
    <source>
        <strain evidence="3">cv. 10/8</strain>
        <tissue evidence="2">Leaf</tissue>
    </source>
</reference>
<comment type="caution">
    <text evidence="2">The sequence shown here is derived from an EMBL/GenBank/DDBJ whole genome shotgun (WGS) entry which is preliminary data.</text>
</comment>
<name>A0A392PTW1_9FABA</name>
<accession>A0A392PTW1</accession>
<protein>
    <submittedName>
        <fullName evidence="2">Uncharacterized protein</fullName>
    </submittedName>
</protein>
<evidence type="ECO:0000313" key="3">
    <source>
        <dbReference type="Proteomes" id="UP000265520"/>
    </source>
</evidence>